<dbReference type="InterPro" id="IPR041662">
    <property type="entry name" value="SusD-like_2"/>
</dbReference>
<sequence>MKKKLIYVFMVSAVLMLGACKKGFLDINDNPNNATNVKPALILTGALNNTAAYTTGGSIFYSFAALWMNYWMTPGGVSGWYEERSYNFTTNWSGSTTLWGNLYDNLNDYASLEKQGKATGQNFFVAVAKTMKAWDYQYLVDFYGNVPYTQASKSVLFLNPKYDKAQAVYEDLAKQLDTAANLFKTATVSPSDISADIYAKGDVKKWGKFANTLKLRILLRQSEIPGREQYIRDEIAKITANGFGYIGTGEGMFNNPGYLNTSGKQNPFWGVYGYAANGDKTASHTYMLASTYGMDFLKNNSDPRLGKFYSTVNDGAGSSYVSLVWGQDVNFDQTLTTVSGIGKGVLKSFDQSQPIMTDFESLFIQAEAAQRGYITGSAQANYEAAVTANFVYLGLTAADAATYLANQSVATWASNTDKIALIIKQKWAAMNGTNDIEPWTDYRRLELPADMPISIASTVTTKKIPVRMLYPQREYNTNSANVIAEGTINQFTTRIFWDVK</sequence>
<dbReference type="RefSeq" id="WP_187592218.1">
    <property type="nucleotide sequence ID" value="NZ_CP060723.1"/>
</dbReference>
<keyword evidence="1" id="KW-0449">Lipoprotein</keyword>
<dbReference type="EMBL" id="CP060723">
    <property type="protein sequence ID" value="QNN41616.1"/>
    <property type="molecule type" value="Genomic_DNA"/>
</dbReference>
<dbReference type="Proteomes" id="UP000515806">
    <property type="component" value="Chromosome"/>
</dbReference>
<dbReference type="AlphaFoldDB" id="A0A7G9QE41"/>
<dbReference type="PROSITE" id="PS51257">
    <property type="entry name" value="PROKAR_LIPOPROTEIN"/>
    <property type="match status" value="1"/>
</dbReference>
<keyword evidence="2" id="KW-1185">Reference proteome</keyword>
<organism evidence="1 2">
    <name type="scientific">Pedobacter roseus</name>
    <dbReference type="NCBI Taxonomy" id="336820"/>
    <lineage>
        <taxon>Bacteria</taxon>
        <taxon>Pseudomonadati</taxon>
        <taxon>Bacteroidota</taxon>
        <taxon>Sphingobacteriia</taxon>
        <taxon>Sphingobacteriales</taxon>
        <taxon>Sphingobacteriaceae</taxon>
        <taxon>Pedobacter</taxon>
    </lineage>
</organism>
<name>A0A7G9QE41_9SPHI</name>
<gene>
    <name evidence="1" type="ORF">H9L23_21315</name>
</gene>
<proteinExistence type="predicted"/>
<evidence type="ECO:0000313" key="2">
    <source>
        <dbReference type="Proteomes" id="UP000515806"/>
    </source>
</evidence>
<dbReference type="KEGG" id="proe:H9L23_21315"/>
<reference evidence="1 2" key="1">
    <citation type="submission" date="2020-08" db="EMBL/GenBank/DDBJ databases">
        <title>Genome sequence of Pedobacter roseus KACC 11594T.</title>
        <authorList>
            <person name="Hyun D.-W."/>
            <person name="Bae J.-W."/>
        </authorList>
    </citation>
    <scope>NUCLEOTIDE SEQUENCE [LARGE SCALE GENOMIC DNA]</scope>
    <source>
        <strain evidence="1 2">KACC 11594</strain>
    </source>
</reference>
<dbReference type="SUPFAM" id="SSF48452">
    <property type="entry name" value="TPR-like"/>
    <property type="match status" value="1"/>
</dbReference>
<evidence type="ECO:0000313" key="1">
    <source>
        <dbReference type="EMBL" id="QNN41616.1"/>
    </source>
</evidence>
<dbReference type="Pfam" id="PF12771">
    <property type="entry name" value="SusD-like_2"/>
    <property type="match status" value="1"/>
</dbReference>
<accession>A0A7G9QE41</accession>
<dbReference type="Gene3D" id="1.25.40.390">
    <property type="match status" value="1"/>
</dbReference>
<dbReference type="InterPro" id="IPR011990">
    <property type="entry name" value="TPR-like_helical_dom_sf"/>
</dbReference>
<protein>
    <submittedName>
        <fullName evidence="1">SusD/RagB family nutrient-binding outer membrane lipoprotein</fullName>
    </submittedName>
</protein>